<name>A0A0F9DKV5_9ZZZZ</name>
<reference evidence="1" key="1">
    <citation type="journal article" date="2015" name="Nature">
        <title>Complex archaea that bridge the gap between prokaryotes and eukaryotes.</title>
        <authorList>
            <person name="Spang A."/>
            <person name="Saw J.H."/>
            <person name="Jorgensen S.L."/>
            <person name="Zaremba-Niedzwiedzka K."/>
            <person name="Martijn J."/>
            <person name="Lind A.E."/>
            <person name="van Eijk R."/>
            <person name="Schleper C."/>
            <person name="Guy L."/>
            <person name="Ettema T.J."/>
        </authorList>
    </citation>
    <scope>NUCLEOTIDE SEQUENCE</scope>
</reference>
<sequence>MKILKKPIILNKRPISELLIEGYERTSYVQPEGDTCGFCGSSNTLRWHLRKLVFMFWVHKQAIECKDCVWESVMESIKTPKKKLKRVPVPTTNNLDKFKALSRDLQIELLKKSGVI</sequence>
<gene>
    <name evidence="1" type="ORF">LCGC14_2186320</name>
</gene>
<accession>A0A0F9DKV5</accession>
<proteinExistence type="predicted"/>
<dbReference type="AlphaFoldDB" id="A0A0F9DKV5"/>
<organism evidence="1">
    <name type="scientific">marine sediment metagenome</name>
    <dbReference type="NCBI Taxonomy" id="412755"/>
    <lineage>
        <taxon>unclassified sequences</taxon>
        <taxon>metagenomes</taxon>
        <taxon>ecological metagenomes</taxon>
    </lineage>
</organism>
<comment type="caution">
    <text evidence="1">The sequence shown here is derived from an EMBL/GenBank/DDBJ whole genome shotgun (WGS) entry which is preliminary data.</text>
</comment>
<protein>
    <submittedName>
        <fullName evidence="1">Uncharacterized protein</fullName>
    </submittedName>
</protein>
<dbReference type="EMBL" id="LAZR01028525">
    <property type="protein sequence ID" value="KKL62328.1"/>
    <property type="molecule type" value="Genomic_DNA"/>
</dbReference>
<evidence type="ECO:0000313" key="1">
    <source>
        <dbReference type="EMBL" id="KKL62328.1"/>
    </source>
</evidence>